<organism evidence="5 6">
    <name type="scientific">Starmerella bacillaris</name>
    <name type="common">Yeast</name>
    <name type="synonym">Candida zemplinina</name>
    <dbReference type="NCBI Taxonomy" id="1247836"/>
    <lineage>
        <taxon>Eukaryota</taxon>
        <taxon>Fungi</taxon>
        <taxon>Dikarya</taxon>
        <taxon>Ascomycota</taxon>
        <taxon>Saccharomycotina</taxon>
        <taxon>Dipodascomycetes</taxon>
        <taxon>Dipodascales</taxon>
        <taxon>Trichomonascaceae</taxon>
        <taxon>Starmerella</taxon>
    </lineage>
</organism>
<dbReference type="InterPro" id="IPR011993">
    <property type="entry name" value="PH-like_dom_sf"/>
</dbReference>
<dbReference type="Gene3D" id="1.10.1000.11">
    <property type="entry name" value="Arf Nucleotide-binding Site Opener,domain 2"/>
    <property type="match status" value="1"/>
</dbReference>
<dbReference type="InterPro" id="IPR001849">
    <property type="entry name" value="PH_domain"/>
</dbReference>
<feature type="compositionally biased region" description="Basic and acidic residues" evidence="2">
    <location>
        <begin position="953"/>
        <end position="971"/>
    </location>
</feature>
<evidence type="ECO:0000256" key="1">
    <source>
        <dbReference type="SAM" id="Coils"/>
    </source>
</evidence>
<feature type="compositionally biased region" description="Low complexity" evidence="2">
    <location>
        <begin position="525"/>
        <end position="543"/>
    </location>
</feature>
<dbReference type="SMART" id="SM00233">
    <property type="entry name" value="PH"/>
    <property type="match status" value="1"/>
</dbReference>
<feature type="compositionally biased region" description="Polar residues" evidence="2">
    <location>
        <begin position="121"/>
        <end position="130"/>
    </location>
</feature>
<evidence type="ECO:0000313" key="5">
    <source>
        <dbReference type="EMBL" id="GMM52540.1"/>
    </source>
</evidence>
<dbReference type="EMBL" id="BTGC01000008">
    <property type="protein sequence ID" value="GMM52540.1"/>
    <property type="molecule type" value="Genomic_DNA"/>
</dbReference>
<dbReference type="PANTHER" id="PTHR10663">
    <property type="entry name" value="GUANYL-NUCLEOTIDE EXCHANGE FACTOR"/>
    <property type="match status" value="1"/>
</dbReference>
<dbReference type="PROSITE" id="PS50190">
    <property type="entry name" value="SEC7"/>
    <property type="match status" value="1"/>
</dbReference>
<feature type="compositionally biased region" description="Low complexity" evidence="2">
    <location>
        <begin position="269"/>
        <end position="321"/>
    </location>
</feature>
<name>A0AAV5RLW6_STABA</name>
<feature type="compositionally biased region" description="Low complexity" evidence="2">
    <location>
        <begin position="20"/>
        <end position="42"/>
    </location>
</feature>
<feature type="region of interest" description="Disordered" evidence="2">
    <location>
        <begin position="861"/>
        <end position="985"/>
    </location>
</feature>
<evidence type="ECO:0000259" key="4">
    <source>
        <dbReference type="PROSITE" id="PS50190"/>
    </source>
</evidence>
<protein>
    <submittedName>
        <fullName evidence="5">Arf family guanine nucleotide exchange factor</fullName>
    </submittedName>
</protein>
<gene>
    <name evidence="5" type="ORF">DASB73_035030</name>
</gene>
<feature type="region of interest" description="Disordered" evidence="2">
    <location>
        <begin position="238"/>
        <end position="332"/>
    </location>
</feature>
<feature type="domain" description="SEC7" evidence="4">
    <location>
        <begin position="338"/>
        <end position="488"/>
    </location>
</feature>
<feature type="domain" description="PH" evidence="3">
    <location>
        <begin position="711"/>
        <end position="831"/>
    </location>
</feature>
<feature type="compositionally biased region" description="Basic and acidic residues" evidence="2">
    <location>
        <begin position="1"/>
        <end position="13"/>
    </location>
</feature>
<feature type="region of interest" description="Disordered" evidence="2">
    <location>
        <begin position="518"/>
        <end position="543"/>
    </location>
</feature>
<reference evidence="5 6" key="1">
    <citation type="journal article" date="2023" name="Elife">
        <title>Identification of key yeast species and microbe-microbe interactions impacting larval growth of Drosophila in the wild.</title>
        <authorList>
            <person name="Mure A."/>
            <person name="Sugiura Y."/>
            <person name="Maeda R."/>
            <person name="Honda K."/>
            <person name="Sakurai N."/>
            <person name="Takahashi Y."/>
            <person name="Watada M."/>
            <person name="Katoh T."/>
            <person name="Gotoh A."/>
            <person name="Gotoh Y."/>
            <person name="Taniguchi I."/>
            <person name="Nakamura K."/>
            <person name="Hayashi T."/>
            <person name="Katayama T."/>
            <person name="Uemura T."/>
            <person name="Hattori Y."/>
        </authorList>
    </citation>
    <scope>NUCLEOTIDE SEQUENCE [LARGE SCALE GENOMIC DNA]</scope>
    <source>
        <strain evidence="5 6">SB-73</strain>
    </source>
</reference>
<accession>A0AAV5RLW6</accession>
<feature type="compositionally biased region" description="Low complexity" evidence="2">
    <location>
        <begin position="94"/>
        <end position="115"/>
    </location>
</feature>
<feature type="compositionally biased region" description="Basic and acidic residues" evidence="2">
    <location>
        <begin position="238"/>
        <end position="248"/>
    </location>
</feature>
<dbReference type="Pfam" id="PF00169">
    <property type="entry name" value="PH"/>
    <property type="match status" value="1"/>
</dbReference>
<feature type="compositionally biased region" description="Polar residues" evidence="2">
    <location>
        <begin position="972"/>
        <end position="985"/>
    </location>
</feature>
<sequence length="1086" mass="120488">MRSARKEEKHRPETGNSCAGNSVESVGSIGSIGSIGSVDNIGLVGTSGNIGSIKPSGNIGSVGAVGSTRCAVEERFPSKPGIPRSSSRPEIPKSPATSPRAARSTRSSSARSARSGKSVKSMHSSKSLKSFRSEKSVKSVKSVKSEKSLKSNKSLKSLKSNKGDKSEKSDKNSTGSNSSSSRGWQFFKRVPSQDFPTSAGNLGDEVLRKRLGKLRFWDKNDAPPSCFDEDLFDAFEKPETVPFPHKESNPGSPTRMRKLADEPRRNRSRSSSLASSLRRRATTASSHASLASHASHTSHTSHASHTSHVSHVSHASHASHVPPDDVRFHKTLPLPPPPTIGIGEVLNDPDVLKLELDPMAVRHADCLHQLGYTRNRYVCALLAKDAVKTGVSYSSNVMQAFLLRMMRFAGEPLDMSLRKLLFCVALPEESQQIERVLHSFSVLWHYDNPSIFQDVDQVLYVVFSLVMLHTDYFNKNVKHKMSKPDYVQYAALDDCVPEIFEYFYDNITAVPFRAEEDLSRPPSPLELSTPPTPRHSSSFSNNSNANFSISTNSGVAMSPSVTSVRGRSASKLTDDAEGAIASLAQPEDGGRLDDPLKMPDSYTDDASLRSKRSPSFSWLKDTQMDPYPYILENRIDALRPQLTLPEEPGLVFYRLTRGAYKTICNNTSAGVRLQVVSSKSRPSAYAYFEQPKPTEPFNKTQNANPGVVQVQVIMHGVLKLQETKRTLGGQKPQWKEWGAVLTESHLYLFKNTSWVKQFSHEDGARVTVESLNSAVSFPTVEMAALVRREESARLHEFVLVCASRDVDRRSLAATSAREMRMWVQCINFIGALATMGVSVWTARAFNSVKSDKPRDMKCAEMEKSKNLSQEKQVKSESNLESELEPDFDCSELQECDEDEEDANDTVPESLQPVQPVQSETPLESVPEVAEPTEPTKPVELAESAKPSEPSEPSEPREPREPLGTDSKEIEKTTTSITRPSLSRNISQEQDPCFMHSLKQIQDAVTEARSRLEETQSEIRGFQRTFVHLKMLAPLTQRSRETLAFAAGRYSSKCETAFDEETRLLAYVDVLEYLRSRAYRILKRNNS</sequence>
<feature type="compositionally biased region" description="Polar residues" evidence="2">
    <location>
        <begin position="906"/>
        <end position="921"/>
    </location>
</feature>
<keyword evidence="1" id="KW-0175">Coiled coil</keyword>
<dbReference type="CDD" id="cd00821">
    <property type="entry name" value="PH"/>
    <property type="match status" value="1"/>
</dbReference>
<dbReference type="PROSITE" id="PS50003">
    <property type="entry name" value="PH_DOMAIN"/>
    <property type="match status" value="1"/>
</dbReference>
<dbReference type="Gene3D" id="2.30.29.30">
    <property type="entry name" value="Pleckstrin-homology domain (PH domain)/Phosphotyrosine-binding domain (PTB)"/>
    <property type="match status" value="1"/>
</dbReference>
<evidence type="ECO:0000256" key="2">
    <source>
        <dbReference type="SAM" id="MobiDB-lite"/>
    </source>
</evidence>
<feature type="compositionally biased region" description="Acidic residues" evidence="2">
    <location>
        <begin position="879"/>
        <end position="903"/>
    </location>
</feature>
<dbReference type="InterPro" id="IPR000904">
    <property type="entry name" value="Sec7_dom"/>
</dbReference>
<evidence type="ECO:0000259" key="3">
    <source>
        <dbReference type="PROSITE" id="PS50003"/>
    </source>
</evidence>
<dbReference type="SMART" id="SM00222">
    <property type="entry name" value="Sec7"/>
    <property type="match status" value="1"/>
</dbReference>
<dbReference type="SUPFAM" id="SSF48425">
    <property type="entry name" value="Sec7 domain"/>
    <property type="match status" value="1"/>
</dbReference>
<dbReference type="InterPro" id="IPR023394">
    <property type="entry name" value="Sec7_C_sf"/>
</dbReference>
<dbReference type="PANTHER" id="PTHR10663:SF405">
    <property type="entry name" value="ARF GUANINE NUCLEOTIDE EXCHANGE FACTOR SYT1"/>
    <property type="match status" value="1"/>
</dbReference>
<dbReference type="AlphaFoldDB" id="A0AAV5RLW6"/>
<dbReference type="InterPro" id="IPR035999">
    <property type="entry name" value="Sec7_dom_sf"/>
</dbReference>
<proteinExistence type="predicted"/>
<evidence type="ECO:0000313" key="6">
    <source>
        <dbReference type="Proteomes" id="UP001362899"/>
    </source>
</evidence>
<dbReference type="Pfam" id="PF01369">
    <property type="entry name" value="Sec7"/>
    <property type="match status" value="1"/>
</dbReference>
<dbReference type="SUPFAM" id="SSF50729">
    <property type="entry name" value="PH domain-like"/>
    <property type="match status" value="1"/>
</dbReference>
<feature type="compositionally biased region" description="Low complexity" evidence="2">
    <location>
        <begin position="151"/>
        <end position="160"/>
    </location>
</feature>
<feature type="compositionally biased region" description="Basic and acidic residues" evidence="2">
    <location>
        <begin position="588"/>
        <end position="597"/>
    </location>
</feature>
<feature type="region of interest" description="Disordered" evidence="2">
    <location>
        <begin position="557"/>
        <end position="609"/>
    </location>
</feature>
<dbReference type="Proteomes" id="UP001362899">
    <property type="component" value="Unassembled WGS sequence"/>
</dbReference>
<feature type="coiled-coil region" evidence="1">
    <location>
        <begin position="997"/>
        <end position="1024"/>
    </location>
</feature>
<feature type="compositionally biased region" description="Polar residues" evidence="2">
    <location>
        <begin position="866"/>
        <end position="878"/>
    </location>
</feature>
<feature type="region of interest" description="Disordered" evidence="2">
    <location>
        <begin position="1"/>
        <end position="203"/>
    </location>
</feature>
<feature type="compositionally biased region" description="Basic and acidic residues" evidence="2">
    <location>
        <begin position="131"/>
        <end position="149"/>
    </location>
</feature>
<comment type="caution">
    <text evidence="5">The sequence shown here is derived from an EMBL/GenBank/DDBJ whole genome shotgun (WGS) entry which is preliminary data.</text>
</comment>
<dbReference type="GO" id="GO:0005085">
    <property type="term" value="F:guanyl-nucleotide exchange factor activity"/>
    <property type="evidence" value="ECO:0007669"/>
    <property type="project" value="InterPro"/>
</dbReference>
<dbReference type="GO" id="GO:0032012">
    <property type="term" value="P:regulation of ARF protein signal transduction"/>
    <property type="evidence" value="ECO:0007669"/>
    <property type="project" value="InterPro"/>
</dbReference>
<feature type="compositionally biased region" description="Basic and acidic residues" evidence="2">
    <location>
        <begin position="161"/>
        <end position="171"/>
    </location>
</feature>
<keyword evidence="6" id="KW-1185">Reference proteome</keyword>
<feature type="compositionally biased region" description="Low complexity" evidence="2">
    <location>
        <begin position="172"/>
        <end position="181"/>
    </location>
</feature>